<comment type="caution">
    <text evidence="1">The sequence shown here is derived from an EMBL/GenBank/DDBJ whole genome shotgun (WGS) entry which is preliminary data.</text>
</comment>
<sequence length="164" mass="17763">MTFMATYSYLSTLSLRRCSVKFNILSMQAPSPSSRACARVMDLPRLTRISPGVDIERKQHENSSSSHQALISNDIWSSIYKRLIRWELLPAIAPKSGASSLTWGSPEGANILSLPEGATRLAGSVGEPVPRGGITGEGKPACMCRDWMGECVGENCVGETDTDE</sequence>
<reference evidence="1" key="1">
    <citation type="submission" date="2021-03" db="EMBL/GenBank/DDBJ databases">
        <authorList>
            <person name="Tran Van P."/>
        </authorList>
    </citation>
    <scope>NUCLEOTIDE SEQUENCE</scope>
</reference>
<organism evidence="1 2">
    <name type="scientific">Timema podura</name>
    <name type="common">Walking stick</name>
    <dbReference type="NCBI Taxonomy" id="61482"/>
    <lineage>
        <taxon>Eukaryota</taxon>
        <taxon>Metazoa</taxon>
        <taxon>Ecdysozoa</taxon>
        <taxon>Arthropoda</taxon>
        <taxon>Hexapoda</taxon>
        <taxon>Insecta</taxon>
        <taxon>Pterygota</taxon>
        <taxon>Neoptera</taxon>
        <taxon>Polyneoptera</taxon>
        <taxon>Phasmatodea</taxon>
        <taxon>Timematodea</taxon>
        <taxon>Timematoidea</taxon>
        <taxon>Timematidae</taxon>
        <taxon>Timema</taxon>
    </lineage>
</organism>
<evidence type="ECO:0000313" key="2">
    <source>
        <dbReference type="Proteomes" id="UP001153148"/>
    </source>
</evidence>
<name>A0ABN7NK48_TIMPD</name>
<protein>
    <submittedName>
        <fullName evidence="1">Uncharacterized protein</fullName>
    </submittedName>
</protein>
<accession>A0ABN7NK48</accession>
<dbReference type="EMBL" id="CAJPIN010002832">
    <property type="protein sequence ID" value="CAG2055726.1"/>
    <property type="molecule type" value="Genomic_DNA"/>
</dbReference>
<proteinExistence type="predicted"/>
<dbReference type="Proteomes" id="UP001153148">
    <property type="component" value="Unassembled WGS sequence"/>
</dbReference>
<evidence type="ECO:0000313" key="1">
    <source>
        <dbReference type="EMBL" id="CAG2055726.1"/>
    </source>
</evidence>
<gene>
    <name evidence="1" type="ORF">TPAB3V08_LOCUS2726</name>
</gene>
<keyword evidence="2" id="KW-1185">Reference proteome</keyword>